<protein>
    <submittedName>
        <fullName evidence="2">Uncharacterized protein</fullName>
    </submittedName>
</protein>
<dbReference type="KEGG" id="phao:HF685_11170"/>
<proteinExistence type="predicted"/>
<accession>A0A6H2DM76</accession>
<feature type="transmembrane region" description="Helical" evidence="1">
    <location>
        <begin position="51"/>
        <end position="72"/>
    </location>
</feature>
<organism evidence="2 3">
    <name type="scientific">Parasphingorhabdus halotolerans</name>
    <dbReference type="NCBI Taxonomy" id="2725558"/>
    <lineage>
        <taxon>Bacteria</taxon>
        <taxon>Pseudomonadati</taxon>
        <taxon>Pseudomonadota</taxon>
        <taxon>Alphaproteobacteria</taxon>
        <taxon>Sphingomonadales</taxon>
        <taxon>Sphingomonadaceae</taxon>
        <taxon>Parasphingorhabdus</taxon>
    </lineage>
</organism>
<keyword evidence="1" id="KW-0472">Membrane</keyword>
<sequence length="132" mass="15007">MMTIKENDMSNFDNDLSAALSADDKAFLDDLEGGRGLFDQLGATMRGPMRFWSYLITVVTFLWFLGALYCGWQAIQAEQVRETILWSAGLLLSFQAVGLLKMWMFDRMNLLSLLAEMKKIELRVAQLGEPRS</sequence>
<dbReference type="Pfam" id="PF20556">
    <property type="entry name" value="DUF6768"/>
    <property type="match status" value="1"/>
</dbReference>
<dbReference type="InterPro" id="IPR046659">
    <property type="entry name" value="DUF6768"/>
</dbReference>
<reference evidence="2 3" key="1">
    <citation type="submission" date="2020-04" db="EMBL/GenBank/DDBJ databases">
        <title>Genome sequence for Sphingorhabdus sp. strain M1.</title>
        <authorList>
            <person name="Park S.-J."/>
        </authorList>
    </citation>
    <scope>NUCLEOTIDE SEQUENCE [LARGE SCALE GENOMIC DNA]</scope>
    <source>
        <strain evidence="2 3">JK6</strain>
    </source>
</reference>
<evidence type="ECO:0000256" key="1">
    <source>
        <dbReference type="SAM" id="Phobius"/>
    </source>
</evidence>
<dbReference type="EMBL" id="CP051217">
    <property type="protein sequence ID" value="QJB69769.1"/>
    <property type="molecule type" value="Genomic_DNA"/>
</dbReference>
<name>A0A6H2DM76_9SPHN</name>
<keyword evidence="1" id="KW-0812">Transmembrane</keyword>
<evidence type="ECO:0000313" key="2">
    <source>
        <dbReference type="EMBL" id="QJB69769.1"/>
    </source>
</evidence>
<feature type="transmembrane region" description="Helical" evidence="1">
    <location>
        <begin position="84"/>
        <end position="104"/>
    </location>
</feature>
<evidence type="ECO:0000313" key="3">
    <source>
        <dbReference type="Proteomes" id="UP000501600"/>
    </source>
</evidence>
<keyword evidence="1" id="KW-1133">Transmembrane helix</keyword>
<dbReference type="Proteomes" id="UP000501600">
    <property type="component" value="Chromosome"/>
</dbReference>
<dbReference type="AlphaFoldDB" id="A0A6H2DM76"/>
<gene>
    <name evidence="2" type="ORF">HF685_11170</name>
</gene>
<keyword evidence="3" id="KW-1185">Reference proteome</keyword>